<evidence type="ECO:0000256" key="2">
    <source>
        <dbReference type="SAM" id="Phobius"/>
    </source>
</evidence>
<evidence type="ECO:0000313" key="4">
    <source>
        <dbReference type="Proteomes" id="UP000192758"/>
    </source>
</evidence>
<keyword evidence="2" id="KW-0472">Membrane</keyword>
<dbReference type="AlphaFoldDB" id="A0A1W0E5E1"/>
<dbReference type="VEuPathDB" id="MicrosporidiaDB:EHP00_1325"/>
<evidence type="ECO:0000256" key="1">
    <source>
        <dbReference type="SAM" id="Coils"/>
    </source>
</evidence>
<accession>A0A1W0E5E1</accession>
<evidence type="ECO:0000313" key="3">
    <source>
        <dbReference type="EMBL" id="OQS54438.1"/>
    </source>
</evidence>
<feature type="transmembrane region" description="Helical" evidence="2">
    <location>
        <begin position="216"/>
        <end position="240"/>
    </location>
</feature>
<keyword evidence="2" id="KW-0812">Transmembrane</keyword>
<protein>
    <submittedName>
        <fullName evidence="3">Uncharacterized protein</fullName>
    </submittedName>
</protein>
<sequence>MFNYMWYINILCVPSKLYDNIQIIIKDKKTEMENHIGILVSYHDEIDKKNKTLQNDMECIYKLNEQTFKENPKEKIKEEILNQCKIAGNEIGRYEEKHKQIDAMIQKLKINKEEWFVSNISQQQHENFTKEFERENKETFEMRKKYYKDLLENLKSFLKNKGKDIYRKSGLVGFGGDDIFRAIDDMDVFDTINKNLQPPQFPGESGKEDKTYKKMVMILCISAVLFKMLLLIGGITYIILQQKQNNQPFNPPEPDNGY</sequence>
<keyword evidence="2" id="KW-1133">Transmembrane helix</keyword>
<proteinExistence type="predicted"/>
<dbReference type="Proteomes" id="UP000192758">
    <property type="component" value="Unassembled WGS sequence"/>
</dbReference>
<gene>
    <name evidence="3" type="ORF">EHP00_1325</name>
</gene>
<comment type="caution">
    <text evidence="3">The sequence shown here is derived from an EMBL/GenBank/DDBJ whole genome shotgun (WGS) entry which is preliminary data.</text>
</comment>
<dbReference type="EMBL" id="MNPJ01000020">
    <property type="protein sequence ID" value="OQS54438.1"/>
    <property type="molecule type" value="Genomic_DNA"/>
</dbReference>
<feature type="coiled-coil region" evidence="1">
    <location>
        <begin position="77"/>
        <end position="111"/>
    </location>
</feature>
<organism evidence="3 4">
    <name type="scientific">Ecytonucleospora hepatopenaei</name>
    <dbReference type="NCBI Taxonomy" id="646526"/>
    <lineage>
        <taxon>Eukaryota</taxon>
        <taxon>Fungi</taxon>
        <taxon>Fungi incertae sedis</taxon>
        <taxon>Microsporidia</taxon>
        <taxon>Enterocytozoonidae</taxon>
        <taxon>Ecytonucleospora</taxon>
    </lineage>
</organism>
<name>A0A1W0E5E1_9MICR</name>
<keyword evidence="1" id="KW-0175">Coiled coil</keyword>
<reference evidence="3 4" key="1">
    <citation type="journal article" date="2017" name="Environ. Microbiol.">
        <title>Decay of the glycolytic pathway and adaptation to intranuclear parasitism within Enterocytozoonidae microsporidia.</title>
        <authorList>
            <person name="Wiredu Boakye D."/>
            <person name="Jaroenlak P."/>
            <person name="Prachumwat A."/>
            <person name="Williams T.A."/>
            <person name="Bateman K.S."/>
            <person name="Itsathitphaisarn O."/>
            <person name="Sritunyalucksana K."/>
            <person name="Paszkiewicz K.H."/>
            <person name="Moore K.A."/>
            <person name="Stentiford G.D."/>
            <person name="Williams B.A."/>
        </authorList>
    </citation>
    <scope>NUCLEOTIDE SEQUENCE [LARGE SCALE GENOMIC DNA]</scope>
    <source>
        <strain evidence="3 4">TH1</strain>
    </source>
</reference>
<keyword evidence="4" id="KW-1185">Reference proteome</keyword>